<name>A0ABS4GCU7_9FIRM</name>
<evidence type="ECO:0000259" key="1">
    <source>
        <dbReference type="SMART" id="SM00850"/>
    </source>
</evidence>
<dbReference type="EMBL" id="JAGGKS010000002">
    <property type="protein sequence ID" value="MBP1925230.1"/>
    <property type="molecule type" value="Genomic_DNA"/>
</dbReference>
<dbReference type="SMART" id="SM00850">
    <property type="entry name" value="LytTR"/>
    <property type="match status" value="1"/>
</dbReference>
<feature type="domain" description="HTH LytTR-type" evidence="1">
    <location>
        <begin position="99"/>
        <end position="194"/>
    </location>
</feature>
<keyword evidence="3" id="KW-1185">Reference proteome</keyword>
<proteinExistence type="predicted"/>
<gene>
    <name evidence="2" type="ORF">J2Z76_001087</name>
</gene>
<dbReference type="RefSeq" id="WP_209510961.1">
    <property type="nucleotide sequence ID" value="NZ_JAGGKS010000002.1"/>
</dbReference>
<reference evidence="2 3" key="1">
    <citation type="submission" date="2021-03" db="EMBL/GenBank/DDBJ databases">
        <title>Genomic Encyclopedia of Type Strains, Phase IV (KMG-IV): sequencing the most valuable type-strain genomes for metagenomic binning, comparative biology and taxonomic classification.</title>
        <authorList>
            <person name="Goeker M."/>
        </authorList>
    </citation>
    <scope>NUCLEOTIDE SEQUENCE [LARGE SCALE GENOMIC DNA]</scope>
    <source>
        <strain evidence="2 3">DSM 24004</strain>
    </source>
</reference>
<accession>A0ABS4GCU7</accession>
<sequence length="200" mass="23202">MLKYFNDLNIQAEIEYIRTKSIALKHIAAKLISLNIVIICDGDIITYIKKSSVCIANDLSYMAIGWIGYPLSNENIDAIMFNECNYNCPLGMYKLNTKKVAMTISYQDVEYFKWVKEKTIIHLANNEVEETNESIKCIKGKLVEEFFVDCVKGYIINFYNIKKIDRMNHIIIMKSGNKIKIGRNNCSHIIRLYFKIIFGI</sequence>
<protein>
    <recommendedName>
        <fullName evidence="1">HTH LytTR-type domain-containing protein</fullName>
    </recommendedName>
</protein>
<dbReference type="Gene3D" id="2.40.50.1020">
    <property type="entry name" value="LytTr DNA-binding domain"/>
    <property type="match status" value="1"/>
</dbReference>
<organism evidence="2 3">
    <name type="scientific">Sedimentibacter acidaminivorans</name>
    <dbReference type="NCBI Taxonomy" id="913099"/>
    <lineage>
        <taxon>Bacteria</taxon>
        <taxon>Bacillati</taxon>
        <taxon>Bacillota</taxon>
        <taxon>Tissierellia</taxon>
        <taxon>Sedimentibacter</taxon>
    </lineage>
</organism>
<dbReference type="Pfam" id="PF04397">
    <property type="entry name" value="LytTR"/>
    <property type="match status" value="1"/>
</dbReference>
<comment type="caution">
    <text evidence="2">The sequence shown here is derived from an EMBL/GenBank/DDBJ whole genome shotgun (WGS) entry which is preliminary data.</text>
</comment>
<evidence type="ECO:0000313" key="2">
    <source>
        <dbReference type="EMBL" id="MBP1925230.1"/>
    </source>
</evidence>
<dbReference type="InterPro" id="IPR007492">
    <property type="entry name" value="LytTR_DNA-bd_dom"/>
</dbReference>
<dbReference type="Proteomes" id="UP001519342">
    <property type="component" value="Unassembled WGS sequence"/>
</dbReference>
<evidence type="ECO:0000313" key="3">
    <source>
        <dbReference type="Proteomes" id="UP001519342"/>
    </source>
</evidence>